<evidence type="ECO:0000313" key="2">
    <source>
        <dbReference type="Proteomes" id="UP000214596"/>
    </source>
</evidence>
<feature type="non-terminal residue" evidence="1">
    <location>
        <position position="135"/>
    </location>
</feature>
<organism evidence="1 2">
    <name type="scientific">Vibrio parahaemolyticus</name>
    <dbReference type="NCBI Taxonomy" id="670"/>
    <lineage>
        <taxon>Bacteria</taxon>
        <taxon>Pseudomonadati</taxon>
        <taxon>Pseudomonadota</taxon>
        <taxon>Gammaproteobacteria</taxon>
        <taxon>Vibrionales</taxon>
        <taxon>Vibrionaceae</taxon>
        <taxon>Vibrio</taxon>
    </lineage>
</organism>
<gene>
    <name evidence="1" type="ORF">CA163_20230</name>
</gene>
<protein>
    <recommendedName>
        <fullName evidence="3">Peptidase M16</fullName>
    </recommendedName>
</protein>
<dbReference type="InterPro" id="IPR011249">
    <property type="entry name" value="Metalloenz_LuxS/M16"/>
</dbReference>
<proteinExistence type="predicted"/>
<reference evidence="1 2" key="1">
    <citation type="journal article" date="2017" name="Appl. Environ. Microbiol.">
        <title>Parallel evolution of two clades of a major Atlantic endemic Vibrio parahaemolyticus pathogen lineage by independent acquisition of related pathogenicity islands.</title>
        <authorList>
            <person name="Xu F."/>
            <person name="Gonzalez-Escalona N."/>
            <person name="Drees K.P."/>
            <person name="Sebra R.P."/>
            <person name="Cooper V.S."/>
            <person name="Jones S.H."/>
            <person name="Whistler C.A."/>
        </authorList>
    </citation>
    <scope>NUCLEOTIDE SEQUENCE [LARGE SCALE GENOMIC DNA]</scope>
    <source>
        <strain evidence="1 2">MAVP-3</strain>
    </source>
</reference>
<comment type="caution">
    <text evidence="1">The sequence shown here is derived from an EMBL/GenBank/DDBJ whole genome shotgun (WGS) entry which is preliminary data.</text>
</comment>
<sequence>RTNNIAFGPILEPTVHGVQVTTQKNRLVEALNGLYNLSTEIKVDERQLAAVKQEFKQERSAFLESPMGKLIQVANTSAYAPDSRHRLLSSDGADTVTPEQILAVHDQLFKTDHGYKMVIVADVEPEQITPLLRKY</sequence>
<dbReference type="Gene3D" id="3.30.830.10">
    <property type="entry name" value="Metalloenzyme, LuxS/M16 peptidase-like"/>
    <property type="match status" value="1"/>
</dbReference>
<dbReference type="EMBL" id="NIXT01001622">
    <property type="protein sequence ID" value="OXE31034.1"/>
    <property type="molecule type" value="Genomic_DNA"/>
</dbReference>
<name>A0A227J9J7_VIBPH</name>
<accession>A0A227J9J7</accession>
<dbReference type="GO" id="GO:0046872">
    <property type="term" value="F:metal ion binding"/>
    <property type="evidence" value="ECO:0007669"/>
    <property type="project" value="InterPro"/>
</dbReference>
<evidence type="ECO:0008006" key="3">
    <source>
        <dbReference type="Google" id="ProtNLM"/>
    </source>
</evidence>
<dbReference type="AlphaFoldDB" id="A0A227J9J7"/>
<feature type="non-terminal residue" evidence="1">
    <location>
        <position position="1"/>
    </location>
</feature>
<dbReference type="SUPFAM" id="SSF63411">
    <property type="entry name" value="LuxS/MPP-like metallohydrolase"/>
    <property type="match status" value="1"/>
</dbReference>
<evidence type="ECO:0000313" key="1">
    <source>
        <dbReference type="EMBL" id="OXE31034.1"/>
    </source>
</evidence>
<dbReference type="Proteomes" id="UP000214596">
    <property type="component" value="Unassembled WGS sequence"/>
</dbReference>